<accession>A0ABU5NDP7</accession>
<evidence type="ECO:0000256" key="2">
    <source>
        <dbReference type="ARBA" id="ARBA00006521"/>
    </source>
</evidence>
<dbReference type="InterPro" id="IPR005273">
    <property type="entry name" value="Ura-DNA_glyco_family4"/>
</dbReference>
<sequence length="270" mass="30496">MKNLRQKLGHLNWLNSIGVEYYCSTQKDSKNSLIYALNKNENNILPTIKPTIIKTTEMTTPQKTLSSPNMNSAELQARQLADKATTLAELKQYVENFEGCELKQFASNTVFADGNPNAKILLIGEAPGSTEDEQGIPFCGESGKLLDNMLSTIGIWREQNAYITNTVFWRPPANRRPTNEEINICKPFVEKHIALIKPKIIILVGNTAAISLLGKNEGITQIRLHNYSYINQYLSKPVVTTALFHPAYLLRQPMQKKATWFDLLKIKKML</sequence>
<evidence type="ECO:0000313" key="14">
    <source>
        <dbReference type="Proteomes" id="UP001291687"/>
    </source>
</evidence>
<name>A0ABU5NDP7_9RICK</name>
<dbReference type="Gene3D" id="3.40.470.10">
    <property type="entry name" value="Uracil-DNA glycosylase-like domain"/>
    <property type="match status" value="1"/>
</dbReference>
<keyword evidence="7" id="KW-0227">DNA damage</keyword>
<dbReference type="EC" id="3.2.2.27" evidence="3"/>
<keyword evidence="10" id="KW-0411">Iron-sulfur</keyword>
<keyword evidence="11" id="KW-0234">DNA repair</keyword>
<evidence type="ECO:0000256" key="7">
    <source>
        <dbReference type="ARBA" id="ARBA00022763"/>
    </source>
</evidence>
<dbReference type="Proteomes" id="UP001291687">
    <property type="component" value="Unassembled WGS sequence"/>
</dbReference>
<dbReference type="InterPro" id="IPR036895">
    <property type="entry name" value="Uracil-DNA_glycosylase-like_sf"/>
</dbReference>
<evidence type="ECO:0000256" key="9">
    <source>
        <dbReference type="ARBA" id="ARBA00023004"/>
    </source>
</evidence>
<reference evidence="13 14" key="1">
    <citation type="submission" date="2023-03" db="EMBL/GenBank/DDBJ databases">
        <title>Host association and intracellularity evolved multiple times independently in the Rickettsiales.</title>
        <authorList>
            <person name="Castelli M."/>
            <person name="Nardi T."/>
            <person name="Gammuto L."/>
            <person name="Bellinzona G."/>
            <person name="Sabaneyeva E."/>
            <person name="Potekhin A."/>
            <person name="Serra V."/>
            <person name="Petroni G."/>
            <person name="Sassera D."/>
        </authorList>
    </citation>
    <scope>NUCLEOTIDE SEQUENCE [LARGE SCALE GENOMIC DNA]</scope>
    <source>
        <strain evidence="13 14">Sr 2-6</strain>
    </source>
</reference>
<proteinExistence type="inferred from homology"/>
<evidence type="ECO:0000259" key="12">
    <source>
        <dbReference type="SMART" id="SM00986"/>
    </source>
</evidence>
<dbReference type="PANTHER" id="PTHR33693:SF1">
    <property type="entry name" value="TYPE-4 URACIL-DNA GLYCOSYLASE"/>
    <property type="match status" value="1"/>
</dbReference>
<dbReference type="RefSeq" id="WP_322777210.1">
    <property type="nucleotide sequence ID" value="NZ_JARJFB010000112.1"/>
</dbReference>
<keyword evidence="6" id="KW-0479">Metal-binding</keyword>
<evidence type="ECO:0000256" key="10">
    <source>
        <dbReference type="ARBA" id="ARBA00023014"/>
    </source>
</evidence>
<evidence type="ECO:0000313" key="13">
    <source>
        <dbReference type="EMBL" id="MEA0971308.1"/>
    </source>
</evidence>
<dbReference type="EMBL" id="JARJFB010000112">
    <property type="protein sequence ID" value="MEA0971308.1"/>
    <property type="molecule type" value="Genomic_DNA"/>
</dbReference>
<dbReference type="SUPFAM" id="SSF52141">
    <property type="entry name" value="Uracil-DNA glycosylase-like"/>
    <property type="match status" value="1"/>
</dbReference>
<keyword evidence="14" id="KW-1185">Reference proteome</keyword>
<dbReference type="PANTHER" id="PTHR33693">
    <property type="entry name" value="TYPE-5 URACIL-DNA GLYCOSYLASE"/>
    <property type="match status" value="1"/>
</dbReference>
<comment type="similarity">
    <text evidence="2">Belongs to the uracil-DNA glycosylase (UDG) superfamily. Type 4 (UDGa) family.</text>
</comment>
<gene>
    <name evidence="13" type="ORF">Megvenef_01283</name>
</gene>
<dbReference type="SMART" id="SM00987">
    <property type="entry name" value="UreE_C"/>
    <property type="match status" value="1"/>
</dbReference>
<comment type="catalytic activity">
    <reaction evidence="1">
        <text>Hydrolyzes single-stranded DNA or mismatched double-stranded DNA and polynucleotides, releasing free uracil.</text>
        <dbReference type="EC" id="3.2.2.27"/>
    </reaction>
</comment>
<comment type="caution">
    <text evidence="13">The sequence shown here is derived from an EMBL/GenBank/DDBJ whole genome shotgun (WGS) entry which is preliminary data.</text>
</comment>
<dbReference type="Pfam" id="PF03167">
    <property type="entry name" value="UDG"/>
    <property type="match status" value="1"/>
</dbReference>
<evidence type="ECO:0000256" key="1">
    <source>
        <dbReference type="ARBA" id="ARBA00001400"/>
    </source>
</evidence>
<protein>
    <recommendedName>
        <fullName evidence="4">Type-4 uracil-DNA glycosylase</fullName>
        <ecNumber evidence="3">3.2.2.27</ecNumber>
    </recommendedName>
</protein>
<keyword evidence="5" id="KW-0004">4Fe-4S</keyword>
<dbReference type="InterPro" id="IPR051536">
    <property type="entry name" value="UDG_Type-4/5"/>
</dbReference>
<evidence type="ECO:0000256" key="8">
    <source>
        <dbReference type="ARBA" id="ARBA00022801"/>
    </source>
</evidence>
<keyword evidence="9" id="KW-0408">Iron</keyword>
<evidence type="ECO:0000256" key="4">
    <source>
        <dbReference type="ARBA" id="ARBA00019403"/>
    </source>
</evidence>
<dbReference type="CDD" id="cd10030">
    <property type="entry name" value="UDG-F4_TTUDGA_SPO1dp_like"/>
    <property type="match status" value="1"/>
</dbReference>
<dbReference type="InterPro" id="IPR005122">
    <property type="entry name" value="Uracil-DNA_glycosylase-like"/>
</dbReference>
<evidence type="ECO:0000256" key="3">
    <source>
        <dbReference type="ARBA" id="ARBA00012030"/>
    </source>
</evidence>
<feature type="domain" description="Uracil-DNA glycosylase-like" evidence="12">
    <location>
        <begin position="111"/>
        <end position="264"/>
    </location>
</feature>
<dbReference type="NCBIfam" id="TIGR00758">
    <property type="entry name" value="UDG_fam4"/>
    <property type="match status" value="1"/>
</dbReference>
<organism evidence="13 14">
    <name type="scientific">Candidatus Megaera venefica</name>
    <dbReference type="NCBI Taxonomy" id="2055910"/>
    <lineage>
        <taxon>Bacteria</taxon>
        <taxon>Pseudomonadati</taxon>
        <taxon>Pseudomonadota</taxon>
        <taxon>Alphaproteobacteria</taxon>
        <taxon>Rickettsiales</taxon>
        <taxon>Rickettsiaceae</taxon>
        <taxon>Candidatus Megaera</taxon>
    </lineage>
</organism>
<evidence type="ECO:0000256" key="5">
    <source>
        <dbReference type="ARBA" id="ARBA00022485"/>
    </source>
</evidence>
<keyword evidence="8" id="KW-0378">Hydrolase</keyword>
<evidence type="ECO:0000256" key="11">
    <source>
        <dbReference type="ARBA" id="ARBA00023204"/>
    </source>
</evidence>
<evidence type="ECO:0000256" key="6">
    <source>
        <dbReference type="ARBA" id="ARBA00022723"/>
    </source>
</evidence>
<dbReference type="SMART" id="SM00986">
    <property type="entry name" value="UDG"/>
    <property type="match status" value="1"/>
</dbReference>